<dbReference type="Pfam" id="PF12796">
    <property type="entry name" value="Ank_2"/>
    <property type="match status" value="1"/>
</dbReference>
<feature type="compositionally biased region" description="Basic and acidic residues" evidence="2">
    <location>
        <begin position="198"/>
        <end position="207"/>
    </location>
</feature>
<accession>A0A553PN54</accession>
<feature type="compositionally biased region" description="Basic residues" evidence="2">
    <location>
        <begin position="1992"/>
        <end position="2005"/>
    </location>
</feature>
<feature type="region of interest" description="Disordered" evidence="2">
    <location>
        <begin position="309"/>
        <end position="398"/>
    </location>
</feature>
<feature type="region of interest" description="Disordered" evidence="2">
    <location>
        <begin position="188"/>
        <end position="269"/>
    </location>
</feature>
<comment type="caution">
    <text evidence="3">The sequence shown here is derived from an EMBL/GenBank/DDBJ whole genome shotgun (WGS) entry which is preliminary data.</text>
</comment>
<dbReference type="InterPro" id="IPR002110">
    <property type="entry name" value="Ankyrin_rpt"/>
</dbReference>
<dbReference type="EMBL" id="VCGU01000002">
    <property type="protein sequence ID" value="TRY79118.1"/>
    <property type="molecule type" value="Genomic_DNA"/>
</dbReference>
<feature type="compositionally biased region" description="Low complexity" evidence="2">
    <location>
        <begin position="1970"/>
        <end position="1980"/>
    </location>
</feature>
<dbReference type="Pfam" id="PF00023">
    <property type="entry name" value="Ank"/>
    <property type="match status" value="1"/>
</dbReference>
<feature type="repeat" description="ANK" evidence="1">
    <location>
        <begin position="800"/>
        <end position="833"/>
    </location>
</feature>
<feature type="compositionally biased region" description="Basic and acidic residues" evidence="2">
    <location>
        <begin position="1730"/>
        <end position="1752"/>
    </location>
</feature>
<feature type="compositionally biased region" description="Low complexity" evidence="2">
    <location>
        <begin position="1183"/>
        <end position="1196"/>
    </location>
</feature>
<keyword evidence="4" id="KW-1185">Reference proteome</keyword>
<reference evidence="3 4" key="1">
    <citation type="journal article" date="2018" name="Nat. Ecol. Evol.">
        <title>Genomic signatures of mitonuclear coevolution across populations of Tigriopus californicus.</title>
        <authorList>
            <person name="Barreto F.S."/>
            <person name="Watson E.T."/>
            <person name="Lima T.G."/>
            <person name="Willett C.S."/>
            <person name="Edmands S."/>
            <person name="Li W."/>
            <person name="Burton R.S."/>
        </authorList>
    </citation>
    <scope>NUCLEOTIDE SEQUENCE [LARGE SCALE GENOMIC DNA]</scope>
    <source>
        <strain evidence="3 4">San Diego</strain>
    </source>
</reference>
<feature type="region of interest" description="Disordered" evidence="2">
    <location>
        <begin position="1404"/>
        <end position="1525"/>
    </location>
</feature>
<feature type="compositionally biased region" description="Basic and acidic residues" evidence="2">
    <location>
        <begin position="1423"/>
        <end position="1436"/>
    </location>
</feature>
<dbReference type="PROSITE" id="PS50088">
    <property type="entry name" value="ANK_REPEAT"/>
    <property type="match status" value="3"/>
</dbReference>
<evidence type="ECO:0000256" key="1">
    <source>
        <dbReference type="PROSITE-ProRule" id="PRU00023"/>
    </source>
</evidence>
<evidence type="ECO:0000256" key="2">
    <source>
        <dbReference type="SAM" id="MobiDB-lite"/>
    </source>
</evidence>
<feature type="compositionally biased region" description="Basic and acidic residues" evidence="2">
    <location>
        <begin position="1306"/>
        <end position="1321"/>
    </location>
</feature>
<dbReference type="PANTHER" id="PTHR24172">
    <property type="entry name" value="ANK_REP_REGION DOMAIN-CONTAINING PROTEIN"/>
    <property type="match status" value="1"/>
</dbReference>
<sequence length="2030" mass="227951">MTAATATAVLPAMDAAHLAMTEAAKLRPSPSVPGSMEAAVKMWLQVGNLQKLQQAVLDGYGWLLKDHTSRLPHVNKFLRKVPDYQEKIDTIHEQVIRGDLNSVRRMLEKKGWSNARDHYGHSPLHKSVMANQEDIMRYLLNNFPDLIGIRDNENRTPLHYAAALQGTTGGVNQLYNILVDSGADENAVDVQGHSPSYYKEHPQDIRHRTVQSRRPAPQSTHLIKGDPDSATSPSKYLPDPPHPLPDVALTGQSAQSRLPKPKPRSTATNLGSALSLIDYKNEEEFGDEDGIINLDDADLDAIIYRSNEMTDFPKHPGSSKNVNFRTLSTSSSEVDTRPLKREQTPKLQVPKRKTKRKRKVSPPKIKPSQANDGPTPRPKLPMPASKHPAATVPDEDKALDSVEEFENLAKMDERTLRALKKKSAPEVSMVQIRNLIHKSESNIKVSDIKKAMRNAQRFGKSYQDENNFQTSREGDPKEMEINPEKRNLSPAQIKPSRKLQYLTRSPSKSKPNSSLSTGQKAQIVERPPSPKLVFGSGSRLPLADRDNGQIPKSEGAKLKEEKKNQSRVVNPARSNISSTFTAGPSKPSPGDSAKRLELIKAARRTKKLNSSSPIVNNHEIKTKHQKMALPLVTRSPEKKGAKKKGTQKGLPNIEADEEFYRDFRIIYVTVPIPADELPIPPPTRAYLRTLIHNSDLEHLEKVVLDGHGFRLMSESSAIGKVTKFLSTLPDFMDTISILHNAVTAGVVPVVQELLTTERLALSRDQYGATPLHKSVLFYQPKIVKLITEKFKITTRAKDQEGRTPLHYSAALNDSGIFYRYLLKCGADEHIQDKYGKTAKFYVYAPGDLDLNVLVSRCKEMPRKREHHEIRKYSIPPAQQVQQEALVNAEPHRVMSTSEIRNFIRQSDTEHLEHKKIEHLHESVVQNDLPELQVNLTRRKLAISKDDQGFGLLHKAVFLGHRDIVHWLLDKFPETMEVKDWLSSTMLSPSASRELNRDLHRHNSVSNGDLPSLVRVERGSSGQDGSSWIREHRMFLAPISNPSQPSTTMNSDLELMALSNGGGRRSAGRSLENRAIGAYYKHLERFKVPRTESWMDLQGQIAPQGRPNILKPLKIVPPVTKSEKPTWIYGNPWSMSDKKLRRFYKSSDGLNSIDNERIFVIKTPHGRSKSSPQDRAKSLWDLRTPSTSSEETNNASTLTMSNRGTMVPFSPLPSLEARKTIIQGRGSRVARDDEDSDQADGINQRPYSNMKMKRLHSICVPVTKKDGGDAEVMTFHHELVKPDDLDEGVDVSGDVLRLSSLSLSHDSNGEEPRVDVPKETRDPFQLSDDDDKVDSSKVKIKEVSSKEHTLVNENHLSKDFVKDAFISRYLNPKEDLEMDEEEASMVLEAAFLDILKTDDVNPELSLKSKPIKRQTRRGSPTKVSPERKRLSLAERARSRALAKMSMQPLPPLDKKDKDRNGSLKPIQKPLDHRSRSKSDNLVHFTQAPAKTNSVLPKKSLKTPQSKEAPAKIKLKKRPPKAKSKEKVMVAATPLLPPTVQVPSPVVEEDVESIMDEEEATDVLETAFLLMLEDSETKPDASPAEEFLRRDSVPVRLFTDFSDSMSSQILESVKHELKHRQFVIIREDGEDEGGLIEKGIDSFDQVDGRIPLHYTACNPKASEFQTILVSSGSEESAEDSKGKTVQYYLEHKDEITIPDWNPKPILMPPSPKKSVPLKAGAGIERAAMSLKSKREDRETKEALERKLSSPEKKPSPRPAAIDGMEINPTNIRIWIHERDISNLERVVWEGFGHLLTGQTSSHSKIRKFLEATPKLMNDIKEVHEAAVLGNVDPIINKEYRQPIYTSKDINGIPAFHKAVANGHREVAQHLMEKTDRSVLNVTDRHGRYALHYAAGIADEDDKAMYNWLIEYGAEDHKADELMKAPSYYITNPQKIKYLNCSLIPEAPRIIASPRKESAAVGKSATSAKPDMNLNNNNNNNNNHHQKEKGSKSPTRAKSRSVSPRKRKSSETERKGINGVPEWKNITKEHVSQ</sequence>
<dbReference type="SMART" id="SM00248">
    <property type="entry name" value="ANK"/>
    <property type="match status" value="9"/>
</dbReference>
<feature type="repeat" description="ANK" evidence="1">
    <location>
        <begin position="153"/>
        <end position="190"/>
    </location>
</feature>
<feature type="region of interest" description="Disordered" evidence="2">
    <location>
        <begin position="1726"/>
        <end position="1761"/>
    </location>
</feature>
<feature type="region of interest" description="Disordered" evidence="2">
    <location>
        <begin position="1952"/>
        <end position="2030"/>
    </location>
</feature>
<evidence type="ECO:0000313" key="4">
    <source>
        <dbReference type="Proteomes" id="UP000318571"/>
    </source>
</evidence>
<dbReference type="SUPFAM" id="SSF48403">
    <property type="entry name" value="Ankyrin repeat"/>
    <property type="match status" value="3"/>
</dbReference>
<feature type="repeat" description="ANK" evidence="1">
    <location>
        <begin position="1883"/>
        <end position="1918"/>
    </location>
</feature>
<dbReference type="Proteomes" id="UP000318571">
    <property type="component" value="Chromosome 6"/>
</dbReference>
<dbReference type="PROSITE" id="PS50297">
    <property type="entry name" value="ANK_REP_REGION"/>
    <property type="match status" value="2"/>
</dbReference>
<proteinExistence type="predicted"/>
<dbReference type="InterPro" id="IPR036770">
    <property type="entry name" value="Ankyrin_rpt-contain_sf"/>
</dbReference>
<feature type="compositionally biased region" description="Low complexity" evidence="2">
    <location>
        <begin position="505"/>
        <end position="516"/>
    </location>
</feature>
<gene>
    <name evidence="3" type="ORF">TCAL_09905</name>
</gene>
<dbReference type="PANTHER" id="PTHR24172:SF4">
    <property type="entry name" value="ANK_REP_REGION DOMAIN-CONTAINING PROTEIN"/>
    <property type="match status" value="1"/>
</dbReference>
<feature type="compositionally biased region" description="Basic and acidic residues" evidence="2">
    <location>
        <begin position="1468"/>
        <end position="1479"/>
    </location>
</feature>
<feature type="compositionally biased region" description="Basic and acidic residues" evidence="2">
    <location>
        <begin position="472"/>
        <end position="487"/>
    </location>
</feature>
<feature type="region of interest" description="Disordered" evidence="2">
    <location>
        <begin position="1163"/>
        <end position="1210"/>
    </location>
</feature>
<name>A0A553PN54_TIGCA</name>
<feature type="compositionally biased region" description="Polar residues" evidence="2">
    <location>
        <begin position="318"/>
        <end position="333"/>
    </location>
</feature>
<feature type="region of interest" description="Disordered" evidence="2">
    <location>
        <begin position="456"/>
        <end position="592"/>
    </location>
</feature>
<organism evidence="3 4">
    <name type="scientific">Tigriopus californicus</name>
    <name type="common">Marine copepod</name>
    <dbReference type="NCBI Taxonomy" id="6832"/>
    <lineage>
        <taxon>Eukaryota</taxon>
        <taxon>Metazoa</taxon>
        <taxon>Ecdysozoa</taxon>
        <taxon>Arthropoda</taxon>
        <taxon>Crustacea</taxon>
        <taxon>Multicrustacea</taxon>
        <taxon>Hexanauplia</taxon>
        <taxon>Copepoda</taxon>
        <taxon>Harpacticoida</taxon>
        <taxon>Harpacticidae</taxon>
        <taxon>Tigriopus</taxon>
    </lineage>
</organism>
<feature type="compositionally biased region" description="Basic and acidic residues" evidence="2">
    <location>
        <begin position="554"/>
        <end position="564"/>
    </location>
</feature>
<dbReference type="STRING" id="6832.A0A553PN54"/>
<dbReference type="Gene3D" id="1.25.40.20">
    <property type="entry name" value="Ankyrin repeat-containing domain"/>
    <property type="match status" value="3"/>
</dbReference>
<feature type="compositionally biased region" description="Basic and acidic residues" evidence="2">
    <location>
        <begin position="1451"/>
        <end position="1460"/>
    </location>
</feature>
<protein>
    <submittedName>
        <fullName evidence="3">Uncharacterized protein</fullName>
    </submittedName>
</protein>
<feature type="compositionally biased region" description="Basic residues" evidence="2">
    <location>
        <begin position="349"/>
        <end position="361"/>
    </location>
</feature>
<feature type="region of interest" description="Disordered" evidence="2">
    <location>
        <begin position="1224"/>
        <end position="1243"/>
    </location>
</feature>
<feature type="region of interest" description="Disordered" evidence="2">
    <location>
        <begin position="1301"/>
        <end position="1332"/>
    </location>
</feature>
<feature type="compositionally biased region" description="Basic residues" evidence="2">
    <location>
        <begin position="1511"/>
        <end position="1520"/>
    </location>
</feature>
<evidence type="ECO:0000313" key="3">
    <source>
        <dbReference type="EMBL" id="TRY79118.1"/>
    </source>
</evidence>
<feature type="compositionally biased region" description="Polar residues" evidence="2">
    <location>
        <begin position="566"/>
        <end position="582"/>
    </location>
</feature>
<keyword evidence="1" id="KW-0040">ANK repeat</keyword>
<feature type="compositionally biased region" description="Basic and acidic residues" evidence="2">
    <location>
        <begin position="334"/>
        <end position="344"/>
    </location>
</feature>